<evidence type="ECO:0000313" key="2">
    <source>
        <dbReference type="Proteomes" id="UP000241229"/>
    </source>
</evidence>
<organism evidence="1 2">
    <name type="scientific">Kumtagia ephedrae</name>
    <dbReference type="NCBI Taxonomy" id="2116701"/>
    <lineage>
        <taxon>Bacteria</taxon>
        <taxon>Pseudomonadati</taxon>
        <taxon>Pseudomonadota</taxon>
        <taxon>Alphaproteobacteria</taxon>
        <taxon>Hyphomicrobiales</taxon>
        <taxon>Phyllobacteriaceae</taxon>
        <taxon>Kumtagia</taxon>
    </lineage>
</organism>
<dbReference type="GO" id="GO:0090313">
    <property type="term" value="P:regulation of protein targeting to membrane"/>
    <property type="evidence" value="ECO:0007669"/>
    <property type="project" value="TreeGrafter"/>
</dbReference>
<name>A0A2P7S511_9HYPH</name>
<dbReference type="PANTHER" id="PTHR30441">
    <property type="entry name" value="DUF748 DOMAIN-CONTAINING PROTEIN"/>
    <property type="match status" value="1"/>
</dbReference>
<dbReference type="InterPro" id="IPR052894">
    <property type="entry name" value="AsmA-related"/>
</dbReference>
<comment type="caution">
    <text evidence="1">The sequence shown here is derived from an EMBL/GenBank/DDBJ whole genome shotgun (WGS) entry which is preliminary data.</text>
</comment>
<dbReference type="GO" id="GO:0005886">
    <property type="term" value="C:plasma membrane"/>
    <property type="evidence" value="ECO:0007669"/>
    <property type="project" value="TreeGrafter"/>
</dbReference>
<reference evidence="1 2" key="1">
    <citation type="submission" date="2018-03" db="EMBL/GenBank/DDBJ databases">
        <title>The draft genome of Mesorhizobium sp. 6GN-30.</title>
        <authorList>
            <person name="Liu L."/>
            <person name="Li L."/>
            <person name="Wang T."/>
            <person name="Zhang X."/>
            <person name="Liang L."/>
        </authorList>
    </citation>
    <scope>NUCLEOTIDE SEQUENCE [LARGE SCALE GENOMIC DNA]</scope>
    <source>
        <strain evidence="1 2">6GN30</strain>
    </source>
</reference>
<gene>
    <name evidence="1" type="ORF">C7I84_18085</name>
</gene>
<proteinExistence type="predicted"/>
<dbReference type="PANTHER" id="PTHR30441:SF4">
    <property type="entry name" value="PROTEIN ASMA"/>
    <property type="match status" value="1"/>
</dbReference>
<sequence length="611" mass="62790">MIEHMPSSTLRRSIWVLAAATVLAAAALAIIPYVASTRIVRDRIAAEIGTWSGYRVEIGAPPELVIWPQLHAVLTDITFSDPASASGNPVGTVERMEIELAPLAAMRGDAVFTSATLVRPTLAVGTDGDPLTVFAGKGRIRAAVERTRATLAEKGPAAARADLPDDAFGSLRIVQGRIVGPDGGAADPLATGIEGSIDWPAFDEAGSLALRGSWRGEAVRLELGSANPLLLMAGAAAPLRVSASAAPASASFDGTATLAAIPFLNGRISLSAGSFDRLANWLGTDNPDWENLRAFSLSGAVSSDDRRIKLEEASLQVNEARATGAVELVLRSGGPSVSGSLAFDSVGFDQVLKALLPLTGSRPEPDGAPAGDHLLLDMRLSADRAAMGGLQMAEVAAAIQARKGSVALDILDARSLGGEFRAGMRFTRQAAGIGAEMTLTASNVDGRAFGAAAGMTQLVPSGRGAVSLTLRGEGSDARSALQSGSGSFAARFGAGTLSRFDLTTFLELCRKGGFFSLAETANGELQIDGLDLGAKIVAGVARIDEAEARFGDRRLWISGLASYADLGLALTGGIGPLRPPSPPNPLPDEAGFFVGGSWAAPLISPVAPAGN</sequence>
<dbReference type="Proteomes" id="UP000241229">
    <property type="component" value="Unassembled WGS sequence"/>
</dbReference>
<dbReference type="AlphaFoldDB" id="A0A2P7S511"/>
<protein>
    <submittedName>
        <fullName evidence="1">AsmA family protein</fullName>
    </submittedName>
</protein>
<keyword evidence="2" id="KW-1185">Reference proteome</keyword>
<accession>A0A2P7S511</accession>
<dbReference type="EMBL" id="PXYK01000017">
    <property type="protein sequence ID" value="PSJ57548.1"/>
    <property type="molecule type" value="Genomic_DNA"/>
</dbReference>
<evidence type="ECO:0000313" key="1">
    <source>
        <dbReference type="EMBL" id="PSJ57548.1"/>
    </source>
</evidence>